<dbReference type="PANTHER" id="PTHR33841:SF1">
    <property type="entry name" value="DNA METHYLTRANSFERASE A"/>
    <property type="match status" value="1"/>
</dbReference>
<organism evidence="10 11">
    <name type="scientific">Desulfomicrobium macestii</name>
    <dbReference type="NCBI Taxonomy" id="90731"/>
    <lineage>
        <taxon>Bacteria</taxon>
        <taxon>Pseudomonadati</taxon>
        <taxon>Thermodesulfobacteriota</taxon>
        <taxon>Desulfovibrionia</taxon>
        <taxon>Desulfovibrionales</taxon>
        <taxon>Desulfomicrobiaceae</taxon>
        <taxon>Desulfomicrobium</taxon>
    </lineage>
</organism>
<evidence type="ECO:0000313" key="11">
    <source>
        <dbReference type="Proteomes" id="UP000639010"/>
    </source>
</evidence>
<proteinExistence type="predicted"/>
<dbReference type="EMBL" id="JADBGG010000041">
    <property type="protein sequence ID" value="MBE1427005.1"/>
    <property type="molecule type" value="Genomic_DNA"/>
</dbReference>
<evidence type="ECO:0000256" key="5">
    <source>
        <dbReference type="SAM" id="MobiDB-lite"/>
    </source>
</evidence>
<dbReference type="Gene3D" id="3.40.50.150">
    <property type="entry name" value="Vaccinia Virus protein VP39"/>
    <property type="match status" value="1"/>
</dbReference>
<feature type="domain" description="MmeI-like target recognition" evidence="8">
    <location>
        <begin position="763"/>
        <end position="925"/>
    </location>
</feature>
<keyword evidence="3" id="KW-0808">Transferase</keyword>
<dbReference type="Proteomes" id="UP000639010">
    <property type="component" value="Unassembled WGS sequence"/>
</dbReference>
<dbReference type="SUPFAM" id="SSF53335">
    <property type="entry name" value="S-adenosyl-L-methionine-dependent methyltransferases"/>
    <property type="match status" value="1"/>
</dbReference>
<protein>
    <recommendedName>
        <fullName evidence="1">site-specific DNA-methyltransferase (adenine-specific)</fullName>
        <ecNumber evidence="1">2.1.1.72</ecNumber>
    </recommendedName>
</protein>
<evidence type="ECO:0000259" key="6">
    <source>
        <dbReference type="Pfam" id="PF20464"/>
    </source>
</evidence>
<name>A0ABR9H8J2_9BACT</name>
<keyword evidence="2" id="KW-0489">Methyltransferase</keyword>
<gene>
    <name evidence="10" type="ORF">H4684_003689</name>
</gene>
<dbReference type="InterPro" id="IPR029063">
    <property type="entry name" value="SAM-dependent_MTases_sf"/>
</dbReference>
<evidence type="ECO:0000259" key="7">
    <source>
        <dbReference type="Pfam" id="PF20465"/>
    </source>
</evidence>
<feature type="domain" description="MmeI-like N-terminal" evidence="6">
    <location>
        <begin position="4"/>
        <end position="221"/>
    </location>
</feature>
<dbReference type="RefSeq" id="WP_192624828.1">
    <property type="nucleotide sequence ID" value="NZ_JADBGG010000041.1"/>
</dbReference>
<dbReference type="Pfam" id="PF20466">
    <property type="entry name" value="MmeI_TRD"/>
    <property type="match status" value="1"/>
</dbReference>
<evidence type="ECO:0000256" key="3">
    <source>
        <dbReference type="ARBA" id="ARBA00022679"/>
    </source>
</evidence>
<evidence type="ECO:0000256" key="2">
    <source>
        <dbReference type="ARBA" id="ARBA00022603"/>
    </source>
</evidence>
<comment type="catalytic activity">
    <reaction evidence="4">
        <text>a 2'-deoxyadenosine in DNA + S-adenosyl-L-methionine = an N(6)-methyl-2'-deoxyadenosine in DNA + S-adenosyl-L-homocysteine + H(+)</text>
        <dbReference type="Rhea" id="RHEA:15197"/>
        <dbReference type="Rhea" id="RHEA-COMP:12418"/>
        <dbReference type="Rhea" id="RHEA-COMP:12419"/>
        <dbReference type="ChEBI" id="CHEBI:15378"/>
        <dbReference type="ChEBI" id="CHEBI:57856"/>
        <dbReference type="ChEBI" id="CHEBI:59789"/>
        <dbReference type="ChEBI" id="CHEBI:90615"/>
        <dbReference type="ChEBI" id="CHEBI:90616"/>
        <dbReference type="EC" id="2.1.1.72"/>
    </reaction>
</comment>
<reference evidence="10 11" key="1">
    <citation type="submission" date="2020-10" db="EMBL/GenBank/DDBJ databases">
        <title>Genomic Encyclopedia of Type Strains, Phase IV (KMG-IV): sequencing the most valuable type-strain genomes for metagenomic binning, comparative biology and taxonomic classification.</title>
        <authorList>
            <person name="Goeker M."/>
        </authorList>
    </citation>
    <scope>NUCLEOTIDE SEQUENCE [LARGE SCALE GENOMIC DNA]</scope>
    <source>
        <strain evidence="10 11">DSM 4194</strain>
    </source>
</reference>
<comment type="caution">
    <text evidence="10">The sequence shown here is derived from an EMBL/GenBank/DDBJ whole genome shotgun (WGS) entry which is preliminary data.</text>
</comment>
<dbReference type="PRINTS" id="PR00507">
    <property type="entry name" value="N12N6MTFRASE"/>
</dbReference>
<accession>A0ABR9H8J2</accession>
<evidence type="ECO:0000313" key="10">
    <source>
        <dbReference type="EMBL" id="MBE1427005.1"/>
    </source>
</evidence>
<dbReference type="Pfam" id="PF20465">
    <property type="entry name" value="MmeI_hel"/>
    <property type="match status" value="1"/>
</dbReference>
<keyword evidence="11" id="KW-1185">Reference proteome</keyword>
<evidence type="ECO:0000256" key="4">
    <source>
        <dbReference type="ARBA" id="ARBA00047942"/>
    </source>
</evidence>
<dbReference type="Pfam" id="PF20464">
    <property type="entry name" value="MmeI_N"/>
    <property type="match status" value="1"/>
</dbReference>
<evidence type="ECO:0000259" key="8">
    <source>
        <dbReference type="Pfam" id="PF20466"/>
    </source>
</evidence>
<evidence type="ECO:0000256" key="1">
    <source>
        <dbReference type="ARBA" id="ARBA00011900"/>
    </source>
</evidence>
<dbReference type="PANTHER" id="PTHR33841">
    <property type="entry name" value="DNA METHYLTRANSFERASE YEEA-RELATED"/>
    <property type="match status" value="1"/>
</dbReference>
<feature type="compositionally biased region" description="Low complexity" evidence="5">
    <location>
        <begin position="1059"/>
        <end position="1068"/>
    </location>
</feature>
<evidence type="ECO:0000259" key="9">
    <source>
        <dbReference type="Pfam" id="PF20473"/>
    </source>
</evidence>
<dbReference type="InterPro" id="IPR046819">
    <property type="entry name" value="MmeI_hel"/>
</dbReference>
<dbReference type="Pfam" id="PF20473">
    <property type="entry name" value="MmeI_Mtase"/>
    <property type="match status" value="1"/>
</dbReference>
<feature type="domain" description="MmeI-like DNA-methyltransferase" evidence="9">
    <location>
        <begin position="395"/>
        <end position="680"/>
    </location>
</feature>
<sequence length="1137" mass="127239">MVDIAEFIARWSNSHGSERGNSQRFLTEFISILELPPMPTDAETVPGYEFEHSVAYKDDEGKTHDLRIDLYKRGCFVLESKQGIEVREKTPLEQIVARPAKAGTKRGTSAWDRLMDRAFHQAEDYVRRLPATEGRPPFIIVIDVGFSFDIYAEFSRTGGLYAPYPSPGKHRFSLADLAKPEVATMFKSIWEDPLSLDPSRRSAKVTREIAAHLAELAKSLEGDHAPDDVSAFLMRCLFTMFAEDVGLLPERCFQKILENGLNKPEGFAPTAQDLWHAMNIGGWSVAIQDKLLRFNGGIFADPLALPLNRVQIEVLLKAAQADWREVEPAIFGTLLERALDPHERHKLGAHFTPRAYVERLVAPTLITPLREEWRSIQAAAAMAAEDGDRAKALKIVTAFQKKLCLLRILDPACGTGNFLYVAFELLKRLEAEVVQEESRYGAQGRLRMEGAHVDPHQFLGLELNSRAARIAEMVLWIGYLQWHFRTHGHTPPSEPIIRAFRNIESRDAILAFDSWEYRADESGKPVMRWDGRSTKTDPVTGREVPDPEQTLPDMIFKNPRPASWPEADFILGNPPFLGGSSKRGILGQGYFEALAKAYPELPESCDLVMYWWHKAAEIVRAKKAVRFGFITTNSISQAFNRRIIALHLDAGLSVTFAIPDHPWVDSADGAAVRIALTVGAPGHEAGEVQTVTHEKEGSDVERDVTLSSQWGRVNADLTVGADVTDIKQLFSNSALCFQGVKLHGTGFIVTNLEAEILGLGKVQGIDCHIRPFCNGNDLVGKNRHAMVIDLFGLNESEVLTQFPTIFQWISERVKPERDQNNRESYKKNWWIFGEPRRELRPAIKKLRRYIATVRVAKHRIFCFLNSEILPESRVMAIALDDAFFLGVLSSRLHTVWSLAAGASHGVGNDPTYNNTLCFNPFPFPATDECQRQRIRDIAERLDAHRKARQDEHPDLTLTGMYNAMERLRSGQSFTPAENKAHEQALGTVLLTLHNELDAAVADAYGWPADLSDSEILSRLVELNKARAAEEKKGVIRWLRPEYQAPESTRREETPSLPIPQAQTQQTKPKAAELTPWPKDEAGRIALLMKTLRALGREATTNELAAGIKGASAAKIDRVAQSLAVHGLIRKGDKGYLG</sequence>
<feature type="domain" description="MmeI-like helicase spacer" evidence="7">
    <location>
        <begin position="228"/>
        <end position="299"/>
    </location>
</feature>
<feature type="region of interest" description="Disordered" evidence="5">
    <location>
        <begin position="1044"/>
        <end position="1071"/>
    </location>
</feature>
<dbReference type="InterPro" id="IPR002052">
    <property type="entry name" value="DNA_methylase_N6_adenine_CS"/>
</dbReference>
<dbReference type="InterPro" id="IPR046820">
    <property type="entry name" value="MmeI_TRD"/>
</dbReference>
<dbReference type="InterPro" id="IPR046817">
    <property type="entry name" value="MmeI_N"/>
</dbReference>
<dbReference type="InterPro" id="IPR046816">
    <property type="entry name" value="MmeI_Mtase"/>
</dbReference>
<dbReference type="PROSITE" id="PS00092">
    <property type="entry name" value="N6_MTASE"/>
    <property type="match status" value="1"/>
</dbReference>
<dbReference type="EC" id="2.1.1.72" evidence="1"/>
<dbReference type="InterPro" id="IPR050953">
    <property type="entry name" value="N4_N6_ade-DNA_methylase"/>
</dbReference>